<dbReference type="InterPro" id="IPR044876">
    <property type="entry name" value="HRDC_dom_sf"/>
</dbReference>
<dbReference type="GO" id="GO:0071051">
    <property type="term" value="P:poly(A)-dependent snoRNA 3'-end processing"/>
    <property type="evidence" value="ECO:0007669"/>
    <property type="project" value="TreeGrafter"/>
</dbReference>
<evidence type="ECO:0000256" key="9">
    <source>
        <dbReference type="SAM" id="MobiDB-lite"/>
    </source>
</evidence>
<dbReference type="GO" id="GO:0000175">
    <property type="term" value="F:3'-5'-RNA exonuclease activity"/>
    <property type="evidence" value="ECO:0007669"/>
    <property type="project" value="InterPro"/>
</dbReference>
<dbReference type="CDD" id="cd06147">
    <property type="entry name" value="Rrp6p_like_exo"/>
    <property type="match status" value="1"/>
</dbReference>
<feature type="region of interest" description="Disordered" evidence="9">
    <location>
        <begin position="691"/>
        <end position="760"/>
    </location>
</feature>
<dbReference type="GO" id="GO:0071035">
    <property type="term" value="P:nuclear polyadenylation-dependent rRNA catabolic process"/>
    <property type="evidence" value="ECO:0007669"/>
    <property type="project" value="TreeGrafter"/>
</dbReference>
<dbReference type="FunFam" id="3.30.420.10:FF:000059">
    <property type="entry name" value="Exosome complex exonuclease Rrp6"/>
    <property type="match status" value="1"/>
</dbReference>
<dbReference type="InterPro" id="IPR049559">
    <property type="entry name" value="Rrp6p-like_exo"/>
</dbReference>
<organism evidence="11 12">
    <name type="scientific">Blumeria graminis f. sp. triticale</name>
    <dbReference type="NCBI Taxonomy" id="1689686"/>
    <lineage>
        <taxon>Eukaryota</taxon>
        <taxon>Fungi</taxon>
        <taxon>Dikarya</taxon>
        <taxon>Ascomycota</taxon>
        <taxon>Pezizomycotina</taxon>
        <taxon>Leotiomycetes</taxon>
        <taxon>Erysiphales</taxon>
        <taxon>Erysiphaceae</taxon>
        <taxon>Blumeria</taxon>
    </lineage>
</organism>
<evidence type="ECO:0000313" key="11">
    <source>
        <dbReference type="EMBL" id="CAD6503018.1"/>
    </source>
</evidence>
<dbReference type="SUPFAM" id="SSF53098">
    <property type="entry name" value="Ribonuclease H-like"/>
    <property type="match status" value="1"/>
</dbReference>
<dbReference type="GO" id="GO:0071040">
    <property type="term" value="P:nuclear polyadenylation-dependent antisense transcript catabolic process"/>
    <property type="evidence" value="ECO:0007669"/>
    <property type="project" value="TreeGrafter"/>
</dbReference>
<keyword evidence="5" id="KW-0271">Exosome</keyword>
<comment type="caution">
    <text evidence="11">The sequence shown here is derived from an EMBL/GenBank/DDBJ whole genome shotgun (WGS) entry which is preliminary data.</text>
</comment>
<dbReference type="GO" id="GO:0000166">
    <property type="term" value="F:nucleotide binding"/>
    <property type="evidence" value="ECO:0007669"/>
    <property type="project" value="InterPro"/>
</dbReference>
<evidence type="ECO:0000256" key="5">
    <source>
        <dbReference type="ARBA" id="ARBA00022835"/>
    </source>
</evidence>
<dbReference type="Pfam" id="PF00570">
    <property type="entry name" value="HRDC"/>
    <property type="match status" value="1"/>
</dbReference>
<dbReference type="InterPro" id="IPR002562">
    <property type="entry name" value="3'-5'_exonuclease_dom"/>
</dbReference>
<comment type="similarity">
    <text evidence="8">Belongs to the exosome component 10/RRP6 family.</text>
</comment>
<dbReference type="Gene3D" id="3.30.420.10">
    <property type="entry name" value="Ribonuclease H-like superfamily/Ribonuclease H"/>
    <property type="match status" value="1"/>
</dbReference>
<dbReference type="InterPro" id="IPR036397">
    <property type="entry name" value="RNaseH_sf"/>
</dbReference>
<evidence type="ECO:0000256" key="3">
    <source>
        <dbReference type="ARBA" id="ARBA00022722"/>
    </source>
</evidence>
<keyword evidence="6" id="KW-0269">Exonuclease</keyword>
<dbReference type="InterPro" id="IPR010997">
    <property type="entry name" value="HRDC-like_sf"/>
</dbReference>
<evidence type="ECO:0000256" key="4">
    <source>
        <dbReference type="ARBA" id="ARBA00022801"/>
    </source>
</evidence>
<dbReference type="GO" id="GO:0005730">
    <property type="term" value="C:nucleolus"/>
    <property type="evidence" value="ECO:0007669"/>
    <property type="project" value="TreeGrafter"/>
</dbReference>
<dbReference type="GO" id="GO:0000176">
    <property type="term" value="C:nuclear exosome (RNase complex)"/>
    <property type="evidence" value="ECO:0007669"/>
    <property type="project" value="InterPro"/>
</dbReference>
<dbReference type="GO" id="GO:0003727">
    <property type="term" value="F:single-stranded RNA binding"/>
    <property type="evidence" value="ECO:0007669"/>
    <property type="project" value="TreeGrafter"/>
</dbReference>
<dbReference type="GO" id="GO:0071037">
    <property type="term" value="P:nuclear polyadenylation-dependent snRNA catabolic process"/>
    <property type="evidence" value="ECO:0007669"/>
    <property type="project" value="TreeGrafter"/>
</dbReference>
<dbReference type="GO" id="GO:0000467">
    <property type="term" value="P:exonucleolytic trimming to generate mature 3'-end of 5.8S rRNA from tricistronic rRNA transcript (SSU-rRNA, 5.8S rRNA, LSU-rRNA)"/>
    <property type="evidence" value="ECO:0007669"/>
    <property type="project" value="InterPro"/>
</dbReference>
<accession>A0A9W4GFP3</accession>
<evidence type="ECO:0000256" key="6">
    <source>
        <dbReference type="ARBA" id="ARBA00022839"/>
    </source>
</evidence>
<keyword evidence="3" id="KW-0540">Nuclease</keyword>
<keyword evidence="2" id="KW-0698">rRNA processing</keyword>
<dbReference type="GO" id="GO:0071036">
    <property type="term" value="P:nuclear polyadenylation-dependent snoRNA catabolic process"/>
    <property type="evidence" value="ECO:0007669"/>
    <property type="project" value="TreeGrafter"/>
</dbReference>
<dbReference type="Pfam" id="PF01612">
    <property type="entry name" value="DNA_pol_A_exo1"/>
    <property type="match status" value="1"/>
</dbReference>
<evidence type="ECO:0000256" key="8">
    <source>
        <dbReference type="ARBA" id="ARBA00043957"/>
    </source>
</evidence>
<dbReference type="Gene3D" id="1.10.150.80">
    <property type="entry name" value="HRDC domain"/>
    <property type="match status" value="1"/>
</dbReference>
<dbReference type="FunFam" id="1.10.150.80:FF:000001">
    <property type="entry name" value="Putative exosome component 10"/>
    <property type="match status" value="1"/>
</dbReference>
<dbReference type="EMBL" id="CAJHIT010000007">
    <property type="protein sequence ID" value="CAD6503018.1"/>
    <property type="molecule type" value="Genomic_DNA"/>
</dbReference>
<protein>
    <submittedName>
        <fullName evidence="11">BgTH12-02689</fullName>
    </submittedName>
</protein>
<evidence type="ECO:0000313" key="12">
    <source>
        <dbReference type="Proteomes" id="UP000683417"/>
    </source>
</evidence>
<feature type="domain" description="HRDC" evidence="10">
    <location>
        <begin position="446"/>
        <end position="526"/>
    </location>
</feature>
<dbReference type="SMART" id="SM00341">
    <property type="entry name" value="HRDC"/>
    <property type="match status" value="1"/>
</dbReference>
<keyword evidence="4" id="KW-0378">Hydrolase</keyword>
<proteinExistence type="inferred from homology"/>
<dbReference type="SMART" id="SM00474">
    <property type="entry name" value="35EXOc"/>
    <property type="match status" value="1"/>
</dbReference>
<dbReference type="InterPro" id="IPR012337">
    <property type="entry name" value="RNaseH-like_sf"/>
</dbReference>
<dbReference type="InterPro" id="IPR002121">
    <property type="entry name" value="HRDC_dom"/>
</dbReference>
<sequence>MDSPLDVKSTQDQILHGLVTTTKIVGHISAEDITFQKSLNRDVGDAIDVQSQRLLSLASALIRSAASISELRVPNLEDPEDIENNWRGVIDVVDSLLEKSDTCLDEYTGVIKRKDSSDTILQSEQGTSLGHNFRVQNLVKPQLSFEIKPNNQDESPWKPLLTKKPHAIVPLDDSLEIFIDNNKQKQYRHPYEQEILQMKYPEFVYRKEKPIPYPPIDTTQATFVDTEQGVIEMLKELKLAKEIAVDIEHHDARSYVGLLSLMQISTRDKDWVIDTLKSWRHNLQVLNEVFADPKILKVFHGAFMDIVWLQRDLGLYIVGLFDTYRASQTLGYSAGSLAFLLKKIVNFDADKVYQMADWRIRPLPEKMMFYARADTHFLLYIYDIMRNELVEKSAGDTESGNSIDIVLEKSKETSLSRYERQIYNEENGKGPGGWYSMLVKTPALLNNEQFAVFRAVHAWRDKLARAEDDSPTYLMPQNIVLNLAKLMPTDILALTRVARPVAHSVKSRAPELLEVIKSAKLLGKSGPSMMDALRSKIDTGSDAINPLSIIKADDTKGLIPKVDEGELRSQCSSFWGSAFGSSVWDAPYTAHKSNPDISLSLPVIPLEPIDRILSDQVQATVKQLDDPHVTKQEANDNEFILKKSAKRKSDIDQNSYRRLKKNCSESDVINEVTCFENKKEVQNLSKVQLLTENSDSTEEGSLDPISKPCETQGNDLNTASQSKKQAPFDYSKAESILHGKQREMRKPTSKTSGHFDPYAKVLNAPTGKRRIKNDRPARASPRWVTCFSSETNKTHLDLKKSIFIPF</sequence>
<keyword evidence="7" id="KW-0539">Nucleus</keyword>
<feature type="compositionally biased region" description="Polar residues" evidence="9">
    <location>
        <begin position="709"/>
        <end position="724"/>
    </location>
</feature>
<comment type="subcellular location">
    <subcellularLocation>
        <location evidence="1">Nucleus</location>
    </subcellularLocation>
</comment>
<name>A0A9W4GFP3_BLUGR</name>
<dbReference type="PANTHER" id="PTHR12124:SF47">
    <property type="entry name" value="EXOSOME COMPONENT 10"/>
    <property type="match status" value="1"/>
</dbReference>
<feature type="compositionally biased region" description="Basic and acidic residues" evidence="9">
    <location>
        <begin position="731"/>
        <end position="746"/>
    </location>
</feature>
<evidence type="ECO:0000256" key="2">
    <source>
        <dbReference type="ARBA" id="ARBA00022552"/>
    </source>
</evidence>
<reference evidence="11" key="1">
    <citation type="submission" date="2020-10" db="EMBL/GenBank/DDBJ databases">
        <authorList>
            <person name="Muller C M."/>
        </authorList>
    </citation>
    <scope>NUCLEOTIDE SEQUENCE</scope>
    <source>
        <strain evidence="11">THUN-12</strain>
    </source>
</reference>
<dbReference type="InterPro" id="IPR045092">
    <property type="entry name" value="Rrp6-like"/>
</dbReference>
<dbReference type="PANTHER" id="PTHR12124">
    <property type="entry name" value="POLYMYOSITIS/SCLERODERMA AUTOANTIGEN-RELATED"/>
    <property type="match status" value="1"/>
</dbReference>
<evidence type="ECO:0000256" key="1">
    <source>
        <dbReference type="ARBA" id="ARBA00004123"/>
    </source>
</evidence>
<dbReference type="AlphaFoldDB" id="A0A9W4GFP3"/>
<dbReference type="SUPFAM" id="SSF47819">
    <property type="entry name" value="HRDC-like"/>
    <property type="match status" value="1"/>
</dbReference>
<gene>
    <name evidence="11" type="ORF">BGTH12_LOCUS4376</name>
</gene>
<dbReference type="GO" id="GO:0071044">
    <property type="term" value="P:histone mRNA catabolic process"/>
    <property type="evidence" value="ECO:0007669"/>
    <property type="project" value="TreeGrafter"/>
</dbReference>
<dbReference type="Proteomes" id="UP000683417">
    <property type="component" value="Unassembled WGS sequence"/>
</dbReference>
<dbReference type="Pfam" id="PF08066">
    <property type="entry name" value="PMC2NT"/>
    <property type="match status" value="1"/>
</dbReference>
<dbReference type="GO" id="GO:0071038">
    <property type="term" value="P:TRAMP-dependent tRNA surveillance pathway"/>
    <property type="evidence" value="ECO:0007669"/>
    <property type="project" value="TreeGrafter"/>
</dbReference>
<dbReference type="GO" id="GO:0071039">
    <property type="term" value="P:nuclear polyadenylation-dependent CUT catabolic process"/>
    <property type="evidence" value="ECO:0007669"/>
    <property type="project" value="TreeGrafter"/>
</dbReference>
<dbReference type="InterPro" id="IPR012588">
    <property type="entry name" value="Exosome-assoc_fac_Rrp6_N"/>
</dbReference>
<dbReference type="PROSITE" id="PS50967">
    <property type="entry name" value="HRDC"/>
    <property type="match status" value="1"/>
</dbReference>
<evidence type="ECO:0000256" key="7">
    <source>
        <dbReference type="ARBA" id="ARBA00023242"/>
    </source>
</evidence>
<evidence type="ECO:0000259" key="10">
    <source>
        <dbReference type="PROSITE" id="PS50967"/>
    </source>
</evidence>